<protein>
    <submittedName>
        <fullName evidence="2">Uncharacterized protein</fullName>
    </submittedName>
</protein>
<reference evidence="2" key="2">
    <citation type="journal article" date="2021" name="PeerJ">
        <title>Extensive microbial diversity within the chicken gut microbiome revealed by metagenomics and culture.</title>
        <authorList>
            <person name="Gilroy R."/>
            <person name="Ravi A."/>
            <person name="Getino M."/>
            <person name="Pursley I."/>
            <person name="Horton D.L."/>
            <person name="Alikhan N.F."/>
            <person name="Baker D."/>
            <person name="Gharbi K."/>
            <person name="Hall N."/>
            <person name="Watson M."/>
            <person name="Adriaenssens E.M."/>
            <person name="Foster-Nyarko E."/>
            <person name="Jarju S."/>
            <person name="Secka A."/>
            <person name="Antonio M."/>
            <person name="Oren A."/>
            <person name="Chaudhuri R.R."/>
            <person name="La Ragione R."/>
            <person name="Hildebrand F."/>
            <person name="Pallen M.J."/>
        </authorList>
    </citation>
    <scope>NUCLEOTIDE SEQUENCE</scope>
    <source>
        <strain evidence="2">ChiHjej12B11-29160</strain>
    </source>
</reference>
<dbReference type="EMBL" id="DVMQ01000010">
    <property type="protein sequence ID" value="HIU23855.1"/>
    <property type="molecule type" value="Genomic_DNA"/>
</dbReference>
<keyword evidence="1" id="KW-0812">Transmembrane</keyword>
<feature type="transmembrane region" description="Helical" evidence="1">
    <location>
        <begin position="97"/>
        <end position="120"/>
    </location>
</feature>
<feature type="transmembrane region" description="Helical" evidence="1">
    <location>
        <begin position="141"/>
        <end position="162"/>
    </location>
</feature>
<organism evidence="2 3">
    <name type="scientific">Candidatus Coprovicinus avistercoris</name>
    <dbReference type="NCBI Taxonomy" id="2840754"/>
    <lineage>
        <taxon>Bacteria</taxon>
        <taxon>Bacillati</taxon>
        <taxon>Actinomycetota</taxon>
        <taxon>Coriobacteriia</taxon>
        <taxon>Coriobacteriales</taxon>
        <taxon>Coriobacteriaceae</taxon>
        <taxon>Coriobacteriaceae incertae sedis</taxon>
        <taxon>Candidatus Coprovicinus</taxon>
    </lineage>
</organism>
<evidence type="ECO:0000313" key="2">
    <source>
        <dbReference type="EMBL" id="HIU23855.1"/>
    </source>
</evidence>
<feature type="transmembrane region" description="Helical" evidence="1">
    <location>
        <begin position="20"/>
        <end position="40"/>
    </location>
</feature>
<comment type="caution">
    <text evidence="2">The sequence shown here is derived from an EMBL/GenBank/DDBJ whole genome shotgun (WGS) entry which is preliminary data.</text>
</comment>
<dbReference type="AlphaFoldDB" id="A0A9D1L4I5"/>
<feature type="transmembrane region" description="Helical" evidence="1">
    <location>
        <begin position="60"/>
        <end position="85"/>
    </location>
</feature>
<gene>
    <name evidence="2" type="ORF">IAD17_02915</name>
</gene>
<evidence type="ECO:0000313" key="3">
    <source>
        <dbReference type="Proteomes" id="UP000824078"/>
    </source>
</evidence>
<reference evidence="2" key="1">
    <citation type="submission" date="2020-10" db="EMBL/GenBank/DDBJ databases">
        <authorList>
            <person name="Gilroy R."/>
        </authorList>
    </citation>
    <scope>NUCLEOTIDE SEQUENCE</scope>
    <source>
        <strain evidence="2">ChiHjej12B11-29160</strain>
    </source>
</reference>
<keyword evidence="1" id="KW-0472">Membrane</keyword>
<keyword evidence="1" id="KW-1133">Transmembrane helix</keyword>
<evidence type="ECO:0000256" key="1">
    <source>
        <dbReference type="SAM" id="Phobius"/>
    </source>
</evidence>
<proteinExistence type="predicted"/>
<sequence length="167" mass="17875">MLRWLLRFFSSLLIAYPLHVYAVATIVGPLLVAVCIRLVIQARSRREAPVQDAPRKPTSLGPVSLFSMGAAFCAVELTSALPYFGFMTLLASQQPPMLVAAAFLAAYNAVYAAPLIVIKLCYMKMRNTTAITILEQILGKLASYVIPAVLGVVGVALASYGITGLLG</sequence>
<accession>A0A9D1L4I5</accession>
<dbReference type="Proteomes" id="UP000824078">
    <property type="component" value="Unassembled WGS sequence"/>
</dbReference>
<name>A0A9D1L4I5_9ACTN</name>